<comment type="caution">
    <text evidence="6">The sequence shown here is derived from an EMBL/GenBank/DDBJ whole genome shotgun (WGS) entry which is preliminary data.</text>
</comment>
<protein>
    <recommendedName>
        <fullName evidence="3">Prokaryotic ubiquitin-like protein Pup</fullName>
    </recommendedName>
    <alternativeName>
        <fullName evidence="4">Bacterial ubiquitin-like modifier</fullName>
    </alternativeName>
</protein>
<dbReference type="InterPro" id="IPR008515">
    <property type="entry name" value="Ubiquitin-like_Pup"/>
</dbReference>
<dbReference type="EMBL" id="MGDD01000219">
    <property type="protein sequence ID" value="OGL44545.1"/>
    <property type="molecule type" value="Genomic_DNA"/>
</dbReference>
<evidence type="ECO:0000256" key="5">
    <source>
        <dbReference type="SAM" id="MobiDB-lite"/>
    </source>
</evidence>
<evidence type="ECO:0000256" key="3">
    <source>
        <dbReference type="ARBA" id="ARBA00016748"/>
    </source>
</evidence>
<dbReference type="GO" id="GO:0010498">
    <property type="term" value="P:proteasomal protein catabolic process"/>
    <property type="evidence" value="ECO:0007669"/>
    <property type="project" value="InterPro"/>
</dbReference>
<reference evidence="6 7" key="1">
    <citation type="journal article" date="2016" name="Nat. Commun.">
        <title>Thousands of microbial genomes shed light on interconnected biogeochemical processes in an aquifer system.</title>
        <authorList>
            <person name="Anantharaman K."/>
            <person name="Brown C.T."/>
            <person name="Hug L.A."/>
            <person name="Sharon I."/>
            <person name="Castelle C.J."/>
            <person name="Probst A.J."/>
            <person name="Thomas B.C."/>
            <person name="Singh A."/>
            <person name="Wilkins M.J."/>
            <person name="Karaoz U."/>
            <person name="Brodie E.L."/>
            <person name="Williams K.H."/>
            <person name="Hubbard S.S."/>
            <person name="Banfield J.F."/>
        </authorList>
    </citation>
    <scope>NUCLEOTIDE SEQUENCE [LARGE SCALE GENOMIC DNA]</scope>
</reference>
<comment type="similarity">
    <text evidence="2">Belongs to the prokaryotic ubiquitin-like protein family.</text>
</comment>
<dbReference type="AlphaFoldDB" id="A0A1F7RSL3"/>
<gene>
    <name evidence="6" type="ORF">A2161_05885</name>
</gene>
<feature type="region of interest" description="Disordered" evidence="5">
    <location>
        <begin position="1"/>
        <end position="37"/>
    </location>
</feature>
<sequence length="70" mass="7989">MKQEKASKETKKQEEKSTQPDADISKKGDEIQDELDKLDDMIDEALGEDEKDAERRAQEFVDGFKQKGGE</sequence>
<evidence type="ECO:0000313" key="6">
    <source>
        <dbReference type="EMBL" id="OGL44545.1"/>
    </source>
</evidence>
<evidence type="ECO:0000256" key="4">
    <source>
        <dbReference type="ARBA" id="ARBA00032321"/>
    </source>
</evidence>
<dbReference type="GO" id="GO:0070628">
    <property type="term" value="F:proteasome binding"/>
    <property type="evidence" value="ECO:0007669"/>
    <property type="project" value="InterPro"/>
</dbReference>
<dbReference type="UniPathway" id="UPA00997"/>
<dbReference type="Pfam" id="PF05639">
    <property type="entry name" value="Pup"/>
    <property type="match status" value="1"/>
</dbReference>
<comment type="pathway">
    <text evidence="1">Protein degradation; proteasomal Pup-dependent pathway.</text>
</comment>
<evidence type="ECO:0000256" key="1">
    <source>
        <dbReference type="ARBA" id="ARBA00004707"/>
    </source>
</evidence>
<dbReference type="GO" id="GO:0031386">
    <property type="term" value="F:protein tag activity"/>
    <property type="evidence" value="ECO:0007669"/>
    <property type="project" value="InterPro"/>
</dbReference>
<evidence type="ECO:0000256" key="2">
    <source>
        <dbReference type="ARBA" id="ARBA00010616"/>
    </source>
</evidence>
<dbReference type="GO" id="GO:0019941">
    <property type="term" value="P:modification-dependent protein catabolic process"/>
    <property type="evidence" value="ECO:0007669"/>
    <property type="project" value="InterPro"/>
</dbReference>
<proteinExistence type="inferred from homology"/>
<name>A0A1F7RSL3_9BACT</name>
<evidence type="ECO:0000313" key="7">
    <source>
        <dbReference type="Proteomes" id="UP000179266"/>
    </source>
</evidence>
<organism evidence="6 7">
    <name type="scientific">Candidatus Schekmanbacteria bacterium RBG_13_48_7</name>
    <dbReference type="NCBI Taxonomy" id="1817878"/>
    <lineage>
        <taxon>Bacteria</taxon>
        <taxon>Candidatus Schekmaniibacteriota</taxon>
    </lineage>
</organism>
<accession>A0A1F7RSL3</accession>
<dbReference type="GO" id="GO:0070490">
    <property type="term" value="P:protein pupylation"/>
    <property type="evidence" value="ECO:0007669"/>
    <property type="project" value="InterPro"/>
</dbReference>
<dbReference type="Proteomes" id="UP000179266">
    <property type="component" value="Unassembled WGS sequence"/>
</dbReference>